<dbReference type="Gene3D" id="2.130.10.10">
    <property type="entry name" value="YVTN repeat-like/Quinoprotein amine dehydrogenase"/>
    <property type="match status" value="1"/>
</dbReference>
<protein>
    <recommendedName>
        <fullName evidence="3">ER membrane protein complex subunit 1</fullName>
    </recommendedName>
</protein>
<keyword evidence="2" id="KW-1185">Reference proteome</keyword>
<dbReference type="EMBL" id="JTDF01007646">
    <property type="protein sequence ID" value="KAF8564913.1"/>
    <property type="molecule type" value="Genomic_DNA"/>
</dbReference>
<dbReference type="AlphaFoldDB" id="A0A8T0DAN1"/>
<sequence>MDTDVTNMLKSLKPTISSLTVICVLYCQVYTADVTSGDPPLIQKNIQFPNNSFMLVHTLNGDVYLVERYNGSVQWVKALGKALQVFYDEGPILIVDPLEGRLYEYSNDASKDMLTHLDHSVMGYVRRSPAYYKNYISFGSKTDSWLSLDMNTGKVLQVSNHNSVQQCPNPIESEGDSIPTLQPVGDFIGLGQTQYNLLFRDPVTGRPKLNITYSTFSAHVEPDLQSVGM</sequence>
<dbReference type="InterPro" id="IPR015943">
    <property type="entry name" value="WD40/YVTN_repeat-like_dom_sf"/>
</dbReference>
<reference evidence="1 2" key="1">
    <citation type="submission" date="2019-07" db="EMBL/GenBank/DDBJ databases">
        <title>Annotation for the trematode Paragonimus westermani.</title>
        <authorList>
            <person name="Choi Y.-J."/>
        </authorList>
    </citation>
    <scope>NUCLEOTIDE SEQUENCE [LARGE SCALE GENOMIC DNA]</scope>
    <source>
        <strain evidence="1">180907_Pwestermani</strain>
    </source>
</reference>
<comment type="caution">
    <text evidence="1">The sequence shown here is derived from an EMBL/GenBank/DDBJ whole genome shotgun (WGS) entry which is preliminary data.</text>
</comment>
<name>A0A8T0DAN1_9TREM</name>
<accession>A0A8T0DAN1</accession>
<dbReference type="SUPFAM" id="SSF50998">
    <property type="entry name" value="Quinoprotein alcohol dehydrogenase-like"/>
    <property type="match status" value="1"/>
</dbReference>
<evidence type="ECO:0000313" key="1">
    <source>
        <dbReference type="EMBL" id="KAF8564913.1"/>
    </source>
</evidence>
<dbReference type="OrthoDB" id="63989at2759"/>
<proteinExistence type="predicted"/>
<organism evidence="1 2">
    <name type="scientific">Paragonimus westermani</name>
    <dbReference type="NCBI Taxonomy" id="34504"/>
    <lineage>
        <taxon>Eukaryota</taxon>
        <taxon>Metazoa</taxon>
        <taxon>Spiralia</taxon>
        <taxon>Lophotrochozoa</taxon>
        <taxon>Platyhelminthes</taxon>
        <taxon>Trematoda</taxon>
        <taxon>Digenea</taxon>
        <taxon>Plagiorchiida</taxon>
        <taxon>Troglotremata</taxon>
        <taxon>Troglotrematidae</taxon>
        <taxon>Paragonimus</taxon>
    </lineage>
</organism>
<dbReference type="InterPro" id="IPR011047">
    <property type="entry name" value="Quinoprotein_ADH-like_sf"/>
</dbReference>
<evidence type="ECO:0008006" key="3">
    <source>
        <dbReference type="Google" id="ProtNLM"/>
    </source>
</evidence>
<dbReference type="Proteomes" id="UP000699462">
    <property type="component" value="Unassembled WGS sequence"/>
</dbReference>
<gene>
    <name evidence="1" type="ORF">P879_10468</name>
</gene>
<evidence type="ECO:0000313" key="2">
    <source>
        <dbReference type="Proteomes" id="UP000699462"/>
    </source>
</evidence>